<dbReference type="FunFam" id="2.40.50.140:FF:000103">
    <property type="entry name" value="protein RRP5 homolog"/>
    <property type="match status" value="1"/>
</dbReference>
<dbReference type="Proteomes" id="UP000607397">
    <property type="component" value="Unassembled WGS sequence"/>
</dbReference>
<dbReference type="GO" id="GO:0003729">
    <property type="term" value="F:mRNA binding"/>
    <property type="evidence" value="ECO:0007669"/>
    <property type="project" value="TreeGrafter"/>
</dbReference>
<dbReference type="InterPro" id="IPR003029">
    <property type="entry name" value="S1_domain"/>
</dbReference>
<evidence type="ECO:0000313" key="7">
    <source>
        <dbReference type="Proteomes" id="UP000607397"/>
    </source>
</evidence>
<evidence type="ECO:0000256" key="1">
    <source>
        <dbReference type="ARBA" id="ARBA00006767"/>
    </source>
</evidence>
<comment type="similarity">
    <text evidence="1">Belongs to the bacterial ribosomal protein bS1 family.</text>
</comment>
<name>A0A8K2A888_9CYAN</name>
<dbReference type="EMBL" id="WVIC01000017">
    <property type="protein sequence ID" value="NCJ06865.1"/>
    <property type="molecule type" value="Genomic_DNA"/>
</dbReference>
<gene>
    <name evidence="6" type="ORF">GS597_10160</name>
</gene>
<dbReference type="InterPro" id="IPR050437">
    <property type="entry name" value="Ribos_protein_bS1-like"/>
</dbReference>
<feature type="domain" description="S1 motif" evidence="5">
    <location>
        <begin position="187"/>
        <end position="255"/>
    </location>
</feature>
<dbReference type="GO" id="GO:0003735">
    <property type="term" value="F:structural constituent of ribosome"/>
    <property type="evidence" value="ECO:0007669"/>
    <property type="project" value="TreeGrafter"/>
</dbReference>
<dbReference type="SMART" id="SM00316">
    <property type="entry name" value="S1"/>
    <property type="match status" value="3"/>
</dbReference>
<keyword evidence="2" id="KW-0689">Ribosomal protein</keyword>
<dbReference type="CDD" id="cd04465">
    <property type="entry name" value="S1_RPS1_repeat_ec2_hs2"/>
    <property type="match status" value="1"/>
</dbReference>
<comment type="function">
    <text evidence="4">Binds mRNA; thus facilitating recognition of the initiation point. It is needed to translate mRNA with a short Shine-Dalgarno (SD) purine-rich sequence.</text>
</comment>
<accession>A0A8K2A888</accession>
<dbReference type="AlphaFoldDB" id="A0A8K2A888"/>
<dbReference type="PRINTS" id="PR00681">
    <property type="entry name" value="RIBOSOMALS1"/>
</dbReference>
<dbReference type="PROSITE" id="PS50126">
    <property type="entry name" value="S1"/>
    <property type="match status" value="3"/>
</dbReference>
<protein>
    <submittedName>
        <fullName evidence="6">S1 RNA-binding domain-containing protein</fullName>
    </submittedName>
</protein>
<comment type="caution">
    <text evidence="6">The sequence shown here is derived from an EMBL/GenBank/DDBJ whole genome shotgun (WGS) entry which is preliminary data.</text>
</comment>
<dbReference type="InterPro" id="IPR012340">
    <property type="entry name" value="NA-bd_OB-fold"/>
</dbReference>
<dbReference type="InterPro" id="IPR035104">
    <property type="entry name" value="Ribosomal_protein_S1-like"/>
</dbReference>
<dbReference type="PANTHER" id="PTHR10724:SF7">
    <property type="entry name" value="SMALL RIBOSOMAL SUBUNIT PROTEIN BS1C"/>
    <property type="match status" value="1"/>
</dbReference>
<keyword evidence="3" id="KW-0687">Ribonucleoprotein</keyword>
<evidence type="ECO:0000256" key="2">
    <source>
        <dbReference type="ARBA" id="ARBA00022980"/>
    </source>
</evidence>
<dbReference type="GO" id="GO:0006412">
    <property type="term" value="P:translation"/>
    <property type="evidence" value="ECO:0007669"/>
    <property type="project" value="TreeGrafter"/>
</dbReference>
<dbReference type="CDD" id="cd05687">
    <property type="entry name" value="S1_RPS1_repeat_ec1_hs1"/>
    <property type="match status" value="1"/>
</dbReference>
<dbReference type="GO" id="GO:1990904">
    <property type="term" value="C:ribonucleoprotein complex"/>
    <property type="evidence" value="ECO:0007669"/>
    <property type="project" value="UniProtKB-KW"/>
</dbReference>
<dbReference type="SUPFAM" id="SSF50249">
    <property type="entry name" value="Nucleic acid-binding proteins"/>
    <property type="match status" value="3"/>
</dbReference>
<sequence length="289" mass="31934">MTFSADEFARALAQHDYVFEVGETVRGTVIQHDNEGAYVDIGGKAAAFIPKTELSIQATRNLAESLPLQETHDFLIIRGQDAEGQVLLSIRRLEIQALWARLEQQAADNQTLQVWVTGVNKGGVTVDVEGLRGFIPRSHLAERGALEALVGSQLMVSFLEVDPNRNKLVLSNRLAMRSSRMEELEIGQLVRGTVTDLKPYGAFIDLNGITALLHIKEVSQNYIASLPEVLKVGQSIQAVVLDLDPGRSRISLSTKALENQAGEILDNWEQVMAEAEVRAHRFQDKLKQA</sequence>
<keyword evidence="7" id="KW-1185">Reference proteome</keyword>
<proteinExistence type="inferred from homology"/>
<dbReference type="Pfam" id="PF00575">
    <property type="entry name" value="S1"/>
    <property type="match status" value="3"/>
</dbReference>
<evidence type="ECO:0000313" key="6">
    <source>
        <dbReference type="EMBL" id="NCJ06865.1"/>
    </source>
</evidence>
<organism evidence="6 7">
    <name type="scientific">Petrachloros mirabilis ULC683</name>
    <dbReference type="NCBI Taxonomy" id="2781853"/>
    <lineage>
        <taxon>Bacteria</taxon>
        <taxon>Bacillati</taxon>
        <taxon>Cyanobacteriota</taxon>
        <taxon>Cyanophyceae</taxon>
        <taxon>Synechococcales</taxon>
        <taxon>Petrachlorosaceae</taxon>
        <taxon>Petrachloros</taxon>
        <taxon>Petrachloros mirabilis</taxon>
    </lineage>
</organism>
<evidence type="ECO:0000259" key="5">
    <source>
        <dbReference type="PROSITE" id="PS50126"/>
    </source>
</evidence>
<reference evidence="6" key="1">
    <citation type="submission" date="2019-12" db="EMBL/GenBank/DDBJ databases">
        <title>High-Quality draft genome sequences of three cyanobacteria isolated from the limestone walls of the Old Cathedral of Coimbra.</title>
        <authorList>
            <person name="Tiago I."/>
            <person name="Soares F."/>
            <person name="Portugal A."/>
        </authorList>
    </citation>
    <scope>NUCLEOTIDE SEQUENCE [LARGE SCALE GENOMIC DNA]</scope>
    <source>
        <strain evidence="6">C</strain>
    </source>
</reference>
<evidence type="ECO:0000256" key="3">
    <source>
        <dbReference type="ARBA" id="ARBA00023274"/>
    </source>
</evidence>
<evidence type="ECO:0000256" key="4">
    <source>
        <dbReference type="ARBA" id="ARBA00025604"/>
    </source>
</evidence>
<dbReference type="RefSeq" id="WP_161825337.1">
    <property type="nucleotide sequence ID" value="NZ_WVIC01000017.1"/>
</dbReference>
<feature type="domain" description="S1 motif" evidence="5">
    <location>
        <begin position="22"/>
        <end position="91"/>
    </location>
</feature>
<feature type="domain" description="S1 motif" evidence="5">
    <location>
        <begin position="109"/>
        <end position="173"/>
    </location>
</feature>
<dbReference type="PANTHER" id="PTHR10724">
    <property type="entry name" value="30S RIBOSOMAL PROTEIN S1"/>
    <property type="match status" value="1"/>
</dbReference>
<dbReference type="Gene3D" id="2.40.50.140">
    <property type="entry name" value="Nucleic acid-binding proteins"/>
    <property type="match status" value="3"/>
</dbReference>
<dbReference type="GO" id="GO:0005840">
    <property type="term" value="C:ribosome"/>
    <property type="evidence" value="ECO:0007669"/>
    <property type="project" value="UniProtKB-KW"/>
</dbReference>